<dbReference type="GO" id="GO:0051539">
    <property type="term" value="F:4 iron, 4 sulfur cluster binding"/>
    <property type="evidence" value="ECO:0007669"/>
    <property type="project" value="UniProtKB-UniRule"/>
</dbReference>
<gene>
    <name evidence="17" type="ORF">H8E80_00945</name>
</gene>
<evidence type="ECO:0000256" key="8">
    <source>
        <dbReference type="ARBA" id="ARBA00022946"/>
    </source>
</evidence>
<evidence type="ECO:0000256" key="5">
    <source>
        <dbReference type="ARBA" id="ARBA00022630"/>
    </source>
</evidence>
<evidence type="ECO:0000313" key="17">
    <source>
        <dbReference type="EMBL" id="MBC8198603.1"/>
    </source>
</evidence>
<keyword evidence="11 15" id="KW-0408">Iron</keyword>
<dbReference type="GO" id="GO:0004174">
    <property type="term" value="F:electron-transferring-flavoprotein dehydrogenase activity"/>
    <property type="evidence" value="ECO:0007669"/>
    <property type="project" value="UniProtKB-UniRule"/>
</dbReference>
<dbReference type="Gene3D" id="3.30.70.20">
    <property type="match status" value="1"/>
</dbReference>
<evidence type="ECO:0000256" key="11">
    <source>
        <dbReference type="ARBA" id="ARBA00023004"/>
    </source>
</evidence>
<dbReference type="GO" id="GO:0016020">
    <property type="term" value="C:membrane"/>
    <property type="evidence" value="ECO:0007669"/>
    <property type="project" value="UniProtKB-SubCell"/>
</dbReference>
<dbReference type="Gene3D" id="3.30.9.90">
    <property type="match status" value="1"/>
</dbReference>
<proteinExistence type="predicted"/>
<dbReference type="EMBL" id="JACNLL010000013">
    <property type="protein sequence ID" value="MBC8198603.1"/>
    <property type="molecule type" value="Genomic_DNA"/>
</dbReference>
<dbReference type="Gene3D" id="3.50.50.60">
    <property type="entry name" value="FAD/NAD(P)-binding domain"/>
    <property type="match status" value="1"/>
</dbReference>
<keyword evidence="10 15" id="KW-0560">Oxidoreductase</keyword>
<comment type="caution">
    <text evidence="17">The sequence shown here is derived from an EMBL/GenBank/DDBJ whole genome shotgun (WGS) entry which is preliminary data.</text>
</comment>
<comment type="cofactor">
    <cofactor evidence="1 15">
        <name>FAD</name>
        <dbReference type="ChEBI" id="CHEBI:57692"/>
    </cofactor>
</comment>
<keyword evidence="8" id="KW-0809">Transit peptide</keyword>
<dbReference type="InterPro" id="IPR049398">
    <property type="entry name" value="ETF-QO/FixC_UQ-bd"/>
</dbReference>
<dbReference type="InterPro" id="IPR036188">
    <property type="entry name" value="FAD/NAD-bd_sf"/>
</dbReference>
<reference evidence="17 18" key="1">
    <citation type="submission" date="2020-08" db="EMBL/GenBank/DDBJ databases">
        <title>Bridging the membrane lipid divide: bacteria of the FCB group superphylum have the potential to synthesize archaeal ether lipids.</title>
        <authorList>
            <person name="Villanueva L."/>
            <person name="Von Meijenfeldt F.A.B."/>
            <person name="Westbye A.B."/>
            <person name="Yadav S."/>
            <person name="Hopmans E.C."/>
            <person name="Dutilh B.E."/>
            <person name="Sinninghe Damste J.S."/>
        </authorList>
    </citation>
    <scope>NUCLEOTIDE SEQUENCE [LARGE SCALE GENOMIC DNA]</scope>
    <source>
        <strain evidence="17">NIOZ-UU82</strain>
    </source>
</reference>
<evidence type="ECO:0000259" key="16">
    <source>
        <dbReference type="PROSITE" id="PS51379"/>
    </source>
</evidence>
<dbReference type="Proteomes" id="UP000603545">
    <property type="component" value="Unassembled WGS sequence"/>
</dbReference>
<keyword evidence="7 15" id="KW-0274">FAD</keyword>
<keyword evidence="4 15" id="KW-0813">Transport</keyword>
<dbReference type="SUPFAM" id="SSF54862">
    <property type="entry name" value="4Fe-4S ferredoxins"/>
    <property type="match status" value="1"/>
</dbReference>
<dbReference type="GO" id="GO:0046872">
    <property type="term" value="F:metal ion binding"/>
    <property type="evidence" value="ECO:0007669"/>
    <property type="project" value="UniProtKB-KW"/>
</dbReference>
<dbReference type="PANTHER" id="PTHR10617">
    <property type="entry name" value="ELECTRON TRANSFER FLAVOPROTEIN-UBIQUINONE OXIDOREDUCTASE"/>
    <property type="match status" value="1"/>
</dbReference>
<evidence type="ECO:0000256" key="1">
    <source>
        <dbReference type="ARBA" id="ARBA00001974"/>
    </source>
</evidence>
<evidence type="ECO:0000256" key="2">
    <source>
        <dbReference type="ARBA" id="ARBA00002819"/>
    </source>
</evidence>
<dbReference type="InterPro" id="IPR040156">
    <property type="entry name" value="ETF-QO"/>
</dbReference>
<dbReference type="InterPro" id="IPR007859">
    <property type="entry name" value="ETF-QO/FixX_C"/>
</dbReference>
<feature type="domain" description="4Fe-4S ferredoxin-type" evidence="16">
    <location>
        <begin position="518"/>
        <end position="547"/>
    </location>
</feature>
<dbReference type="Pfam" id="PF05187">
    <property type="entry name" value="Fer4_ETF_QO"/>
    <property type="match status" value="1"/>
</dbReference>
<evidence type="ECO:0000256" key="15">
    <source>
        <dbReference type="RuleBase" id="RU366068"/>
    </source>
</evidence>
<keyword evidence="6 15" id="KW-0479">Metal-binding</keyword>
<evidence type="ECO:0000256" key="3">
    <source>
        <dbReference type="ARBA" id="ARBA00004370"/>
    </source>
</evidence>
<dbReference type="SUPFAM" id="SSF51905">
    <property type="entry name" value="FAD/NAD(P)-binding domain"/>
    <property type="match status" value="1"/>
</dbReference>
<evidence type="ECO:0000256" key="10">
    <source>
        <dbReference type="ARBA" id="ARBA00023002"/>
    </source>
</evidence>
<organism evidence="17 18">
    <name type="scientific">Candidatus Desulfaltia bathyphila</name>
    <dbReference type="NCBI Taxonomy" id="2841697"/>
    <lineage>
        <taxon>Bacteria</taxon>
        <taxon>Pseudomonadati</taxon>
        <taxon>Thermodesulfobacteriota</taxon>
        <taxon>Desulfobacteria</taxon>
        <taxon>Desulfobacterales</taxon>
        <taxon>Desulfobacterales incertae sedis</taxon>
        <taxon>Candidatus Desulfaltia</taxon>
    </lineage>
</organism>
<keyword evidence="14" id="KW-0472">Membrane</keyword>
<evidence type="ECO:0000313" key="18">
    <source>
        <dbReference type="Proteomes" id="UP000603545"/>
    </source>
</evidence>
<evidence type="ECO:0000256" key="14">
    <source>
        <dbReference type="ARBA" id="ARBA00023136"/>
    </source>
</evidence>
<evidence type="ECO:0000256" key="6">
    <source>
        <dbReference type="ARBA" id="ARBA00022723"/>
    </source>
</evidence>
<protein>
    <recommendedName>
        <fullName evidence="15">Electron transfer flavoprotein-ubiquinone oxidoreductase</fullName>
        <shortName evidence="15">ETF-QO</shortName>
        <ecNumber evidence="15">1.5.5.1</ecNumber>
    </recommendedName>
</protein>
<evidence type="ECO:0000256" key="13">
    <source>
        <dbReference type="ARBA" id="ARBA00023075"/>
    </source>
</evidence>
<keyword evidence="5 15" id="KW-0285">Flavoprotein</keyword>
<dbReference type="FunFam" id="3.30.70.20:FF:000015">
    <property type="entry name" value="Electron transfer flavoprotein-ubiquinone oxidoreductase"/>
    <property type="match status" value="1"/>
</dbReference>
<dbReference type="AlphaFoldDB" id="A0A8J6N4U6"/>
<evidence type="ECO:0000256" key="4">
    <source>
        <dbReference type="ARBA" id="ARBA00022448"/>
    </source>
</evidence>
<keyword evidence="9 15" id="KW-0249">Electron transport</keyword>
<sequence>MDIKREQIDFDILFVGGGPASLAGAIRLMQLSKQKGINLEVAIIEKGAEIGSHALSGAVLNPVALKELIPDFLERGCPVETTVRKDEFYFLTRNRYYRLPYTPRYMRNKGFYIISLSRLTRWLAEIAEELGVNIFPGFAGKEVLYSLNNESIIGIRTGDKGLDKEGKPKGNFEPGIDILAKVTVFGEGSRGSLMQNIAEKFDIFSGKMPQVFETGVKEVIQLPENNYFKTSKGNDIHTFGYPLGINTPGGGFIYEMEDNKASLGFIAGLSYQEPMLDLYEEFIKFKRHPLVSKIIQNGKVIEQGARTVSTGGYYTIPRLAVNGGLFIGGSASMQNTPGLKGIHVSMKSGMLAAEAIIKAHEKNSFTQETLDNYHGLFEKSRLKEELYEGRNFSQAMSKKGLIKFIHLGAQYFTKGRGICDKMPVEEDYKTLRPVKADSRDFKRVEPDKKVFDGVLYVDKLTGVYLSKTMHREDQPCHIVIHDQNLCMNECYIAYRCPCIRFCPGNVYEIETDENGSQRRLKLNPSNCLHCKTCEIKDPYENITWTCPEGGDGPGYTIL</sequence>
<keyword evidence="12 15" id="KW-0411">Iron-sulfur</keyword>
<keyword evidence="13 15" id="KW-0830">Ubiquinone</keyword>
<comment type="catalytic activity">
    <reaction evidence="15">
        <text>a ubiquinone + reduced [electron-transfer flavoprotein] = a ubiquinol + oxidized [electron-transfer flavoprotein] + H(+)</text>
        <dbReference type="Rhea" id="RHEA:24052"/>
        <dbReference type="Rhea" id="RHEA-COMP:9565"/>
        <dbReference type="Rhea" id="RHEA-COMP:9566"/>
        <dbReference type="Rhea" id="RHEA-COMP:10685"/>
        <dbReference type="Rhea" id="RHEA-COMP:10686"/>
        <dbReference type="ChEBI" id="CHEBI:15378"/>
        <dbReference type="ChEBI" id="CHEBI:16389"/>
        <dbReference type="ChEBI" id="CHEBI:17976"/>
        <dbReference type="ChEBI" id="CHEBI:57692"/>
        <dbReference type="ChEBI" id="CHEBI:58307"/>
        <dbReference type="EC" id="1.5.5.1"/>
    </reaction>
</comment>
<dbReference type="InterPro" id="IPR017896">
    <property type="entry name" value="4Fe4S_Fe-S-bd"/>
</dbReference>
<evidence type="ECO:0000256" key="12">
    <source>
        <dbReference type="ARBA" id="ARBA00023014"/>
    </source>
</evidence>
<evidence type="ECO:0000256" key="9">
    <source>
        <dbReference type="ARBA" id="ARBA00022982"/>
    </source>
</evidence>
<accession>A0A8J6N4U6</accession>
<dbReference type="Pfam" id="PF21162">
    <property type="entry name" value="ETFQO_UQ-bd"/>
    <property type="match status" value="1"/>
</dbReference>
<comment type="cofactor">
    <cofactor evidence="15">
        <name>[4Fe-4S] cluster</name>
        <dbReference type="ChEBI" id="CHEBI:49883"/>
    </cofactor>
    <text evidence="15">Binds 1 [4Fe-4S] cluster.</text>
</comment>
<dbReference type="SUPFAM" id="SSF54373">
    <property type="entry name" value="FAD-linked reductases, C-terminal domain"/>
    <property type="match status" value="1"/>
</dbReference>
<comment type="function">
    <text evidence="2 15">Accepts electrons from ETF and reduces ubiquinone.</text>
</comment>
<evidence type="ECO:0000256" key="7">
    <source>
        <dbReference type="ARBA" id="ARBA00022827"/>
    </source>
</evidence>
<dbReference type="PANTHER" id="PTHR10617:SF107">
    <property type="entry name" value="ELECTRON TRANSFER FLAVOPROTEIN-UBIQUINONE OXIDOREDUCTASE, MITOCHONDRIAL"/>
    <property type="match status" value="1"/>
</dbReference>
<dbReference type="EC" id="1.5.5.1" evidence="15"/>
<dbReference type="PROSITE" id="PS51379">
    <property type="entry name" value="4FE4S_FER_2"/>
    <property type="match status" value="1"/>
</dbReference>
<name>A0A8J6N4U6_9BACT</name>
<comment type="subcellular location">
    <subcellularLocation>
        <location evidence="3">Membrane</location>
    </subcellularLocation>
</comment>